<dbReference type="Pfam" id="PF00041">
    <property type="entry name" value="fn3"/>
    <property type="match status" value="5"/>
</dbReference>
<dbReference type="InterPro" id="IPR007110">
    <property type="entry name" value="Ig-like_dom"/>
</dbReference>
<dbReference type="PANTHER" id="PTHR44170">
    <property type="entry name" value="PROTEIN SIDEKICK"/>
    <property type="match status" value="1"/>
</dbReference>
<name>A0ABM0MBC7_SACKO</name>
<feature type="compositionally biased region" description="Basic residues" evidence="3">
    <location>
        <begin position="1493"/>
        <end position="1502"/>
    </location>
</feature>
<dbReference type="Pfam" id="PF07679">
    <property type="entry name" value="I-set"/>
    <property type="match status" value="3"/>
</dbReference>
<feature type="domain" description="Fibronectin type-III" evidence="6">
    <location>
        <begin position="1298"/>
        <end position="1411"/>
    </location>
</feature>
<feature type="compositionally biased region" description="Polar residues" evidence="3">
    <location>
        <begin position="799"/>
        <end position="815"/>
    </location>
</feature>
<feature type="transmembrane region" description="Helical" evidence="4">
    <location>
        <begin position="1448"/>
        <end position="1471"/>
    </location>
</feature>
<keyword evidence="1" id="KW-0677">Repeat</keyword>
<evidence type="ECO:0000256" key="4">
    <source>
        <dbReference type="SAM" id="Phobius"/>
    </source>
</evidence>
<dbReference type="InterPro" id="IPR013098">
    <property type="entry name" value="Ig_I-set"/>
</dbReference>
<feature type="domain" description="Fibronectin type-III" evidence="6">
    <location>
        <begin position="889"/>
        <end position="984"/>
    </location>
</feature>
<feature type="region of interest" description="Disordered" evidence="3">
    <location>
        <begin position="1480"/>
        <end position="1531"/>
    </location>
</feature>
<evidence type="ECO:0000256" key="3">
    <source>
        <dbReference type="SAM" id="MobiDB-lite"/>
    </source>
</evidence>
<feature type="compositionally biased region" description="Polar residues" evidence="3">
    <location>
        <begin position="824"/>
        <end position="834"/>
    </location>
</feature>
<dbReference type="GeneID" id="100374680"/>
<feature type="compositionally biased region" description="Gly residues" evidence="3">
    <location>
        <begin position="1504"/>
        <end position="1515"/>
    </location>
</feature>
<reference evidence="8" key="1">
    <citation type="submission" date="2025-08" db="UniProtKB">
        <authorList>
            <consortium name="RefSeq"/>
        </authorList>
    </citation>
    <scope>IDENTIFICATION</scope>
    <source>
        <tissue evidence="8">Testes</tissue>
    </source>
</reference>
<keyword evidence="2" id="KW-1015">Disulfide bond</keyword>
<evidence type="ECO:0000313" key="8">
    <source>
        <dbReference type="RefSeq" id="XP_006817318.1"/>
    </source>
</evidence>
<feature type="domain" description="Ig-like" evidence="5">
    <location>
        <begin position="417"/>
        <end position="506"/>
    </location>
</feature>
<feature type="domain" description="Ig-like" evidence="5">
    <location>
        <begin position="313"/>
        <end position="412"/>
    </location>
</feature>
<evidence type="ECO:0000256" key="1">
    <source>
        <dbReference type="ARBA" id="ARBA00022737"/>
    </source>
</evidence>
<dbReference type="InterPro" id="IPR013783">
    <property type="entry name" value="Ig-like_fold"/>
</dbReference>
<evidence type="ECO:0000256" key="2">
    <source>
        <dbReference type="ARBA" id="ARBA00023157"/>
    </source>
</evidence>
<evidence type="ECO:0000259" key="5">
    <source>
        <dbReference type="PROSITE" id="PS50835"/>
    </source>
</evidence>
<dbReference type="SMART" id="SM00409">
    <property type="entry name" value="IG"/>
    <property type="match status" value="8"/>
</dbReference>
<keyword evidence="4" id="KW-1133">Transmembrane helix</keyword>
<feature type="domain" description="Fibronectin type-III" evidence="6">
    <location>
        <begin position="990"/>
        <end position="1090"/>
    </location>
</feature>
<feature type="domain" description="Fibronectin type-III" evidence="6">
    <location>
        <begin position="1194"/>
        <end position="1297"/>
    </location>
</feature>
<proteinExistence type="predicted"/>
<gene>
    <name evidence="8" type="primary">LOC100374680</name>
</gene>
<feature type="domain" description="Ig-like" evidence="5">
    <location>
        <begin position="9"/>
        <end position="101"/>
    </location>
</feature>
<dbReference type="InterPro" id="IPR036116">
    <property type="entry name" value="FN3_sf"/>
</dbReference>
<keyword evidence="4" id="KW-0812">Transmembrane</keyword>
<sequence length="1531" mass="165866">MEAVCKFLPVAVFILNCVIIELECAIVFTHVASDTIVVQGKSLTLPCSAVNTGSHGDIQRQWTRDGVPVTIGSRIHLFQNGSLYISQTLPGDEGEYVCIASIIGQQGSNVETIPANVYFAFIDPVFYHPASQTVTDGEQYTHLQCVSGDSRPPVEINWEKDGVPFTEGTSYQTLFGNVESIKQSGTLQINNIREELAGHFRCVTVNPLLRDQPEYSNYATLTVNPREGPPYVVLSPSNITVGVGSPASMECQIIGTPTPTISWIKLGEIGAIINSPARYVQDNTLYITSVDDGDAGVYICTGSNSEGSISADPAYLIVASMGTSFLQQPSDTLAVLGTTVTLICRPPVSNPPSVVTWYKDNAIIQESSQKIILDNGDLYMPSVILSDAGVYFCAATNSYIPRTLTSRTATLSIQVGALITIPPSNAQTVIHDRVMFTCTADGDPKPEIKWYKQQELIDDDYYDSRYSIGFDGESLTITDVIYNDQGTYVCEASNGVNVDRASAFLDVIVPPQIDVGPPSDLTARVGSAVLVNCEVLGDPTPTVSWFKDEFPLIWSAENTRYISTPQGLQIMNVVTSDAGVYRCHAENEAGIAEESGVLRVEDVPVITQGPLSQTVNEGHLLTMTCQASAFPEPSYSWLYNDGEMLPPQAIVSQDGRQLSIPQTEDDNSGTYTCRVDNLHGYDKATATLFVRVVPSVNPLEDVLIEQGETLLMTCNAQGKPEPSIQWLKGDDSITPDTRLTLPTHNTLQISPVLASDEGEYHCIAHNPAGSGRTTFQLTVSGLTTALPVSPVTIKAPHLTSTSSIAQPQTSRTDSLMHSVKATERQSTQVPTISTPDKPPKATYQTYESTPKPPIVESSSTPHSSIQGTSTFPFTTETFFTLSVTVKATAPLVMSATAVSTSEVILTWIPGTITETILYYVIQYAQRYSSDWLTYPNTAPYVGGTETYRVSGLQSNTEYIFQVLAMNQYGLSQPSNQMAASTLSDRIGPSPPRNLQVIGVNSTSIHLQWEIPEERDSDIVAYEIQFIQTDLIGGGTLEIESTGVYISTAVISNLLTFTTYRLRVRAASFYDGGIRQWGNYSEYVQTQTLHGAPLNSPTLVTAVTMSSTSIHVTWQEPAEDNQSGAITRYDVLLIEADTGEETMIVTSGDTYETIVTELKPWRTYDISVRAHNTEGPGPYTEPVFTTTLAGVPTAAPINVMVFPIDGLPTQLRVTWEEVAAEHKNGVVDGYLMIYHKSDSSPSTALMVDIPDGDQFEINITDLSPHTEYNVKLLAYNIVNGQNSGGPFSDDVTGKTTEGLPGPVKDVVVIRGFTYLLLIWQPPSIADRNGIIIGYTIKYIMVIDTQDPDVSDFDDIGVDFRNSSHGAVITTSPPYNLTGLIPDTTYIVSITASTSAGMGMQPVVKRTGTTSGVSPTSIPSETTAKNDNSAGASSGITADWWTIPKKDMPVFIGAMVAIALSCLGVLLFGCWYCRHKKKKSKTRQAYLIPPANRGQKNKKKRHSRTQGGGGGGGGGGNNRKVELEETAGHSNNR</sequence>
<protein>
    <submittedName>
        <fullName evidence="8">Protein sidekick-2-like</fullName>
    </submittedName>
</protein>
<feature type="domain" description="Fibronectin type-III" evidence="6">
    <location>
        <begin position="1095"/>
        <end position="1189"/>
    </location>
</feature>
<keyword evidence="7" id="KW-1185">Reference proteome</keyword>
<dbReference type="RefSeq" id="XP_006817318.1">
    <property type="nucleotide sequence ID" value="XM_006817255.1"/>
</dbReference>
<dbReference type="SUPFAM" id="SSF49265">
    <property type="entry name" value="Fibronectin type III"/>
    <property type="match status" value="3"/>
</dbReference>
<dbReference type="InterPro" id="IPR003599">
    <property type="entry name" value="Ig_sub"/>
</dbReference>
<evidence type="ECO:0000259" key="6">
    <source>
        <dbReference type="PROSITE" id="PS50853"/>
    </source>
</evidence>
<feature type="domain" description="Ig-like" evidence="5">
    <location>
        <begin position="694"/>
        <end position="780"/>
    </location>
</feature>
<dbReference type="PANTHER" id="PTHR44170:SF55">
    <property type="entry name" value="OBSCURIN ISOFORM X2"/>
    <property type="match status" value="1"/>
</dbReference>
<accession>A0ABM0MBC7</accession>
<dbReference type="InterPro" id="IPR013106">
    <property type="entry name" value="Ig_V-set"/>
</dbReference>
<dbReference type="CDD" id="cd00063">
    <property type="entry name" value="FN3"/>
    <property type="match status" value="5"/>
</dbReference>
<dbReference type="Pfam" id="PF13927">
    <property type="entry name" value="Ig_3"/>
    <property type="match status" value="5"/>
</dbReference>
<feature type="domain" description="Ig-like" evidence="5">
    <location>
        <begin position="604"/>
        <end position="689"/>
    </location>
</feature>
<dbReference type="Proteomes" id="UP000694865">
    <property type="component" value="Unplaced"/>
</dbReference>
<dbReference type="PROSITE" id="PS50835">
    <property type="entry name" value="IG_LIKE"/>
    <property type="match status" value="8"/>
</dbReference>
<dbReference type="InterPro" id="IPR003598">
    <property type="entry name" value="Ig_sub2"/>
</dbReference>
<evidence type="ECO:0000313" key="7">
    <source>
        <dbReference type="Proteomes" id="UP000694865"/>
    </source>
</evidence>
<feature type="region of interest" description="Disordered" evidence="3">
    <location>
        <begin position="799"/>
        <end position="862"/>
    </location>
</feature>
<dbReference type="SUPFAM" id="SSF48726">
    <property type="entry name" value="Immunoglobulin"/>
    <property type="match status" value="8"/>
</dbReference>
<organism evidence="7 8">
    <name type="scientific">Saccoglossus kowalevskii</name>
    <name type="common">Acorn worm</name>
    <dbReference type="NCBI Taxonomy" id="10224"/>
    <lineage>
        <taxon>Eukaryota</taxon>
        <taxon>Metazoa</taxon>
        <taxon>Hemichordata</taxon>
        <taxon>Enteropneusta</taxon>
        <taxon>Harrimaniidae</taxon>
        <taxon>Saccoglossus</taxon>
    </lineage>
</organism>
<dbReference type="SMART" id="SM00060">
    <property type="entry name" value="FN3"/>
    <property type="match status" value="5"/>
</dbReference>
<dbReference type="SMART" id="SM00408">
    <property type="entry name" value="IGc2"/>
    <property type="match status" value="8"/>
</dbReference>
<dbReference type="PROSITE" id="PS50853">
    <property type="entry name" value="FN3"/>
    <property type="match status" value="5"/>
</dbReference>
<dbReference type="Gene3D" id="2.60.40.10">
    <property type="entry name" value="Immunoglobulins"/>
    <property type="match status" value="13"/>
</dbReference>
<feature type="region of interest" description="Disordered" evidence="3">
    <location>
        <begin position="1401"/>
        <end position="1431"/>
    </location>
</feature>
<feature type="domain" description="Ig-like" evidence="5">
    <location>
        <begin position="114"/>
        <end position="222"/>
    </location>
</feature>
<dbReference type="CDD" id="cd00096">
    <property type="entry name" value="Ig"/>
    <property type="match status" value="1"/>
</dbReference>
<feature type="domain" description="Ig-like" evidence="5">
    <location>
        <begin position="230"/>
        <end position="310"/>
    </location>
</feature>
<dbReference type="InterPro" id="IPR003961">
    <property type="entry name" value="FN3_dom"/>
</dbReference>
<keyword evidence="4" id="KW-0472">Membrane</keyword>
<dbReference type="SMART" id="SM00406">
    <property type="entry name" value="IGv"/>
    <property type="match status" value="4"/>
</dbReference>
<feature type="domain" description="Ig-like" evidence="5">
    <location>
        <begin position="511"/>
        <end position="599"/>
    </location>
</feature>
<dbReference type="InterPro" id="IPR036179">
    <property type="entry name" value="Ig-like_dom_sf"/>
</dbReference>
<feature type="compositionally biased region" description="Polar residues" evidence="3">
    <location>
        <begin position="1405"/>
        <end position="1431"/>
    </location>
</feature>